<evidence type="ECO:0000256" key="11">
    <source>
        <dbReference type="RuleBase" id="RU000687"/>
    </source>
</evidence>
<dbReference type="EMBL" id="CAJOBA010071786">
    <property type="protein sequence ID" value="CAF4395925.1"/>
    <property type="molecule type" value="Genomic_DNA"/>
</dbReference>
<dbReference type="PANTHER" id="PTHR18945">
    <property type="entry name" value="NEUROTRANSMITTER GATED ION CHANNEL"/>
    <property type="match status" value="1"/>
</dbReference>
<evidence type="ECO:0000259" key="12">
    <source>
        <dbReference type="Pfam" id="PF02931"/>
    </source>
</evidence>
<dbReference type="EMBL" id="CAJNOK010048362">
    <property type="protein sequence ID" value="CAF1591692.1"/>
    <property type="molecule type" value="Genomic_DNA"/>
</dbReference>
<evidence type="ECO:0000256" key="8">
    <source>
        <dbReference type="ARBA" id="ARBA00023286"/>
    </source>
</evidence>
<evidence type="ECO:0000256" key="9">
    <source>
        <dbReference type="ARBA" id="ARBA00023303"/>
    </source>
</evidence>
<keyword evidence="2" id="KW-1003">Cell membrane</keyword>
<proteinExistence type="inferred from homology"/>
<dbReference type="AlphaFoldDB" id="A0A8S2FYV6"/>
<gene>
    <name evidence="13" type="ORF">OVA965_LOCUS41588</name>
    <name evidence="14" type="ORF">TMI583_LOCUS43270</name>
</gene>
<keyword evidence="4" id="KW-0770">Synapse</keyword>
<comment type="similarity">
    <text evidence="11">Belongs to the ligand-gated ion channel (TC 1.A.9) family.</text>
</comment>
<dbReference type="InterPro" id="IPR002394">
    <property type="entry name" value="Nicotinic_acetylcholine_rcpt"/>
</dbReference>
<dbReference type="InterPro" id="IPR036734">
    <property type="entry name" value="Neur_chan_lig-bd_sf"/>
</dbReference>
<evidence type="ECO:0000256" key="6">
    <source>
        <dbReference type="ARBA" id="ARBA00023136"/>
    </source>
</evidence>
<keyword evidence="8" id="KW-1071">Ligand-gated ion channel</keyword>
<dbReference type="InterPro" id="IPR018000">
    <property type="entry name" value="Neurotransmitter_ion_chnl_CS"/>
</dbReference>
<evidence type="ECO:0000256" key="1">
    <source>
        <dbReference type="ARBA" id="ARBA00022448"/>
    </source>
</evidence>
<evidence type="ECO:0000256" key="5">
    <source>
        <dbReference type="ARBA" id="ARBA00023065"/>
    </source>
</evidence>
<comment type="caution">
    <text evidence="13">The sequence shown here is derived from an EMBL/GenBank/DDBJ whole genome shotgun (WGS) entry which is preliminary data.</text>
</comment>
<evidence type="ECO:0000313" key="14">
    <source>
        <dbReference type="EMBL" id="CAF4395925.1"/>
    </source>
</evidence>
<dbReference type="PRINTS" id="PR00252">
    <property type="entry name" value="NRIONCHANNEL"/>
</dbReference>
<dbReference type="FunFam" id="2.70.170.10:FF:000028">
    <property type="entry name" value="AcetylCholine Receptor"/>
    <property type="match status" value="1"/>
</dbReference>
<dbReference type="Pfam" id="PF02931">
    <property type="entry name" value="Neur_chan_LBD"/>
    <property type="match status" value="1"/>
</dbReference>
<keyword evidence="5 11" id="KW-0406">Ion transport</keyword>
<keyword evidence="9 11" id="KW-0407">Ion channel</keyword>
<evidence type="ECO:0000256" key="4">
    <source>
        <dbReference type="ARBA" id="ARBA00023018"/>
    </source>
</evidence>
<keyword evidence="3" id="KW-0812">Transmembrane</keyword>
<evidence type="ECO:0000256" key="2">
    <source>
        <dbReference type="ARBA" id="ARBA00022475"/>
    </source>
</evidence>
<evidence type="ECO:0000313" key="13">
    <source>
        <dbReference type="EMBL" id="CAF1591692.1"/>
    </source>
</evidence>
<keyword evidence="7" id="KW-0675">Receptor</keyword>
<keyword evidence="6" id="KW-0472">Membrane</keyword>
<dbReference type="SUPFAM" id="SSF63712">
    <property type="entry name" value="Nicotinic receptor ligand binding domain-like"/>
    <property type="match status" value="1"/>
</dbReference>
<organism evidence="13 15">
    <name type="scientific">Didymodactylos carnosus</name>
    <dbReference type="NCBI Taxonomy" id="1234261"/>
    <lineage>
        <taxon>Eukaryota</taxon>
        <taxon>Metazoa</taxon>
        <taxon>Spiralia</taxon>
        <taxon>Gnathifera</taxon>
        <taxon>Rotifera</taxon>
        <taxon>Eurotatoria</taxon>
        <taxon>Bdelloidea</taxon>
        <taxon>Philodinida</taxon>
        <taxon>Philodinidae</taxon>
        <taxon>Didymodactylos</taxon>
    </lineage>
</organism>
<sequence length="109" mass="13112">DEKNQIMQTHVYVLHEWMDFNFVWNPKDYGGVDRIQIPSDQIWKPDLVLYNNADGAYQITTRSKAVIRYDGQVQWNPPMIYKSYCSIDIQYYPFDIQNCTMKFGTWTYH</sequence>
<dbReference type="Proteomes" id="UP000677228">
    <property type="component" value="Unassembled WGS sequence"/>
</dbReference>
<reference evidence="13" key="1">
    <citation type="submission" date="2021-02" db="EMBL/GenBank/DDBJ databases">
        <authorList>
            <person name="Nowell W R."/>
        </authorList>
    </citation>
    <scope>NUCLEOTIDE SEQUENCE</scope>
</reference>
<dbReference type="InterPro" id="IPR006201">
    <property type="entry name" value="Neur_channel"/>
</dbReference>
<dbReference type="InterPro" id="IPR006202">
    <property type="entry name" value="Neur_chan_lig-bd"/>
</dbReference>
<evidence type="ECO:0000313" key="15">
    <source>
        <dbReference type="Proteomes" id="UP000677228"/>
    </source>
</evidence>
<evidence type="ECO:0000256" key="7">
    <source>
        <dbReference type="ARBA" id="ARBA00023170"/>
    </source>
</evidence>
<feature type="non-terminal residue" evidence="13">
    <location>
        <position position="1"/>
    </location>
</feature>
<dbReference type="Proteomes" id="UP000682733">
    <property type="component" value="Unassembled WGS sequence"/>
</dbReference>
<name>A0A8S2FYV6_9BILA</name>
<dbReference type="GO" id="GO:0022848">
    <property type="term" value="F:acetylcholine-gated monoatomic cation-selective channel activity"/>
    <property type="evidence" value="ECO:0007669"/>
    <property type="project" value="InterPro"/>
</dbReference>
<dbReference type="GO" id="GO:0045211">
    <property type="term" value="C:postsynaptic membrane"/>
    <property type="evidence" value="ECO:0007669"/>
    <property type="project" value="InterPro"/>
</dbReference>
<dbReference type="Gene3D" id="2.70.170.10">
    <property type="entry name" value="Neurotransmitter-gated ion-channel ligand-binding domain"/>
    <property type="match status" value="1"/>
</dbReference>
<accession>A0A8S2FYV6</accession>
<dbReference type="PROSITE" id="PS00236">
    <property type="entry name" value="NEUROTR_ION_CHANNEL"/>
    <property type="match status" value="1"/>
</dbReference>
<protein>
    <recommendedName>
        <fullName evidence="12">Neurotransmitter-gated ion-channel ligand-binding domain-containing protein</fullName>
    </recommendedName>
</protein>
<evidence type="ECO:0000256" key="3">
    <source>
        <dbReference type="ARBA" id="ARBA00022692"/>
    </source>
</evidence>
<dbReference type="GO" id="GO:0004888">
    <property type="term" value="F:transmembrane signaling receptor activity"/>
    <property type="evidence" value="ECO:0007669"/>
    <property type="project" value="InterPro"/>
</dbReference>
<comment type="subcellular location">
    <subcellularLocation>
        <location evidence="10">Synaptic cell membrane</location>
        <topology evidence="10">Multi-pass membrane protein</topology>
    </subcellularLocation>
</comment>
<evidence type="ECO:0000256" key="10">
    <source>
        <dbReference type="ARBA" id="ARBA00034099"/>
    </source>
</evidence>
<dbReference type="PRINTS" id="PR00254">
    <property type="entry name" value="NICOTINICR"/>
</dbReference>
<feature type="domain" description="Neurotransmitter-gated ion-channel ligand-binding" evidence="12">
    <location>
        <begin position="1"/>
        <end position="109"/>
    </location>
</feature>
<feature type="non-terminal residue" evidence="13">
    <location>
        <position position="109"/>
    </location>
</feature>
<keyword evidence="1 11" id="KW-0813">Transport</keyword>